<evidence type="ECO:0000313" key="2">
    <source>
        <dbReference type="Proteomes" id="UP001174909"/>
    </source>
</evidence>
<dbReference type="Gene3D" id="3.30.530.20">
    <property type="match status" value="1"/>
</dbReference>
<dbReference type="Proteomes" id="UP001174909">
    <property type="component" value="Unassembled WGS sequence"/>
</dbReference>
<sequence>MDPLALAACVPGCQSLEPTGENEYQAVVNVGVGPVRGNFTAKVAITDMNPFESYRLSLSGNSNIGFGTGDSLVTLEEQDGKTTVKVDSRAQAGGTVARVGQRMMESVARGLLDRFFSCLQETVNRG</sequence>
<proteinExistence type="predicted"/>
<keyword evidence="2" id="KW-1185">Reference proteome</keyword>
<dbReference type="InterPro" id="IPR010419">
    <property type="entry name" value="CO_DH_gsu"/>
</dbReference>
<organism evidence="1 2">
    <name type="scientific">Geodia barretti</name>
    <name type="common">Barrett's horny sponge</name>
    <dbReference type="NCBI Taxonomy" id="519541"/>
    <lineage>
        <taxon>Eukaryota</taxon>
        <taxon>Metazoa</taxon>
        <taxon>Porifera</taxon>
        <taxon>Demospongiae</taxon>
        <taxon>Heteroscleromorpha</taxon>
        <taxon>Tetractinellida</taxon>
        <taxon>Astrophorina</taxon>
        <taxon>Geodiidae</taxon>
        <taxon>Geodia</taxon>
    </lineage>
</organism>
<comment type="caution">
    <text evidence="1">The sequence shown here is derived from an EMBL/GenBank/DDBJ whole genome shotgun (WGS) entry which is preliminary data.</text>
</comment>
<dbReference type="AlphaFoldDB" id="A0AA35X4D5"/>
<reference evidence="1" key="1">
    <citation type="submission" date="2023-03" db="EMBL/GenBank/DDBJ databases">
        <authorList>
            <person name="Steffen K."/>
            <person name="Cardenas P."/>
        </authorList>
    </citation>
    <scope>NUCLEOTIDE SEQUENCE</scope>
</reference>
<dbReference type="SUPFAM" id="SSF55961">
    <property type="entry name" value="Bet v1-like"/>
    <property type="match status" value="1"/>
</dbReference>
<protein>
    <recommendedName>
        <fullName evidence="3">Carbon monoxide dehydrogenase</fullName>
    </recommendedName>
</protein>
<evidence type="ECO:0008006" key="3">
    <source>
        <dbReference type="Google" id="ProtNLM"/>
    </source>
</evidence>
<dbReference type="Pfam" id="PF06240">
    <property type="entry name" value="COXG"/>
    <property type="match status" value="1"/>
</dbReference>
<dbReference type="InterPro" id="IPR023393">
    <property type="entry name" value="START-like_dom_sf"/>
</dbReference>
<accession>A0AA35X4D5</accession>
<gene>
    <name evidence="1" type="ORF">GBAR_LOCUS20885</name>
</gene>
<name>A0AA35X4D5_GEOBA</name>
<dbReference type="PANTHER" id="PTHR38588:SF1">
    <property type="entry name" value="BLL0334 PROTEIN"/>
    <property type="match status" value="1"/>
</dbReference>
<dbReference type="PANTHER" id="PTHR38588">
    <property type="entry name" value="BLL0334 PROTEIN"/>
    <property type="match status" value="1"/>
</dbReference>
<dbReference type="EMBL" id="CASHTH010002929">
    <property type="protein sequence ID" value="CAI8037362.1"/>
    <property type="molecule type" value="Genomic_DNA"/>
</dbReference>
<dbReference type="CDD" id="cd05018">
    <property type="entry name" value="CoxG"/>
    <property type="match status" value="1"/>
</dbReference>
<evidence type="ECO:0000313" key="1">
    <source>
        <dbReference type="EMBL" id="CAI8037362.1"/>
    </source>
</evidence>